<name>A0AA41K8S8_9FIRM</name>
<sequence>MAQTLLPAVHLLEIFMPYRGDEPRMIRVLQDAVTLNYYKGVELCIFFEAGNRKTVRRILEENRLHGSAFATPYIKDQKLNLMDSDPIQRKKALEFAKLLASYAADAGYTNLGMPSGDDPGYLIRGIAKNRLAESLIELATHCQKLGINLTLEPLDRYAYKKQLIGPMEETIAWFAPIHAACPNAYIHWDSAHEALGGIDLIHSIELAAPYLAQFHLCNAILDPGHPCYGDLHMDTGEPPDFETEGFLTPELGARIIRKIASYDKPSGIRDVCVSIEISGHPGDNLWLKERNSRYFLQKCFDLAGQ</sequence>
<organism evidence="2 3">
    <name type="scientific">Enterocloster citroniae</name>
    <dbReference type="NCBI Taxonomy" id="358743"/>
    <lineage>
        <taxon>Bacteria</taxon>
        <taxon>Bacillati</taxon>
        <taxon>Bacillota</taxon>
        <taxon>Clostridia</taxon>
        <taxon>Lachnospirales</taxon>
        <taxon>Lachnospiraceae</taxon>
        <taxon>Enterocloster</taxon>
    </lineage>
</organism>
<evidence type="ECO:0000313" key="2">
    <source>
        <dbReference type="EMBL" id="MBT9812562.1"/>
    </source>
</evidence>
<dbReference type="Gene3D" id="3.20.20.150">
    <property type="entry name" value="Divalent-metal-dependent TIM barrel enzymes"/>
    <property type="match status" value="1"/>
</dbReference>
<comment type="caution">
    <text evidence="2">The sequence shown here is derived from an EMBL/GenBank/DDBJ whole genome shotgun (WGS) entry which is preliminary data.</text>
</comment>
<reference evidence="2" key="1">
    <citation type="journal article" date="2021" name="Gut Microbes">
        <title>A synthetic consortium of 100 gut commensals modulates the composition and function in a colon model of the microbiome of elderly subjects.</title>
        <authorList>
            <person name="Perez M."/>
            <person name="Ntemiri A."/>
            <person name="Tan H."/>
            <person name="Harris H.M.B."/>
            <person name="Roager H.M."/>
            <person name="Ribiere C."/>
            <person name="O'Toole P.W."/>
        </authorList>
    </citation>
    <scope>NUCLEOTIDE SEQUENCE</scope>
    <source>
        <strain evidence="2">MCC335</strain>
    </source>
</reference>
<protein>
    <submittedName>
        <fullName evidence="2">TIM barrel protein</fullName>
    </submittedName>
</protein>
<proteinExistence type="predicted"/>
<evidence type="ECO:0000259" key="1">
    <source>
        <dbReference type="Pfam" id="PF01261"/>
    </source>
</evidence>
<feature type="domain" description="Xylose isomerase-like TIM barrel" evidence="1">
    <location>
        <begin position="38"/>
        <end position="236"/>
    </location>
</feature>
<dbReference type="Proteomes" id="UP000708338">
    <property type="component" value="Unassembled WGS sequence"/>
</dbReference>
<evidence type="ECO:0000313" key="3">
    <source>
        <dbReference type="Proteomes" id="UP000708338"/>
    </source>
</evidence>
<dbReference type="RefSeq" id="WP_117451172.1">
    <property type="nucleotide sequence ID" value="NZ_CABJDD010000006.1"/>
</dbReference>
<dbReference type="SUPFAM" id="SSF51658">
    <property type="entry name" value="Xylose isomerase-like"/>
    <property type="match status" value="1"/>
</dbReference>
<dbReference type="Pfam" id="PF01261">
    <property type="entry name" value="AP_endonuc_2"/>
    <property type="match status" value="1"/>
</dbReference>
<accession>A0AA41K8S8</accession>
<gene>
    <name evidence="2" type="ORF">GPL26_23495</name>
</gene>
<dbReference type="InterPro" id="IPR036237">
    <property type="entry name" value="Xyl_isomerase-like_sf"/>
</dbReference>
<dbReference type="AlphaFoldDB" id="A0AA41K8S8"/>
<dbReference type="InterPro" id="IPR013022">
    <property type="entry name" value="Xyl_isomerase-like_TIM-brl"/>
</dbReference>
<dbReference type="EMBL" id="WQPS01000064">
    <property type="protein sequence ID" value="MBT9812562.1"/>
    <property type="molecule type" value="Genomic_DNA"/>
</dbReference>